<sequence>METTVESIEFCGEHAVMARTTDLEMVLVPAWGSNLVSLTCRRTGVELLRKPESAEQFWEMPFLYGIPVLFPPNRIEDGVFTFEDKTYRFNLNEPETHNHSHGLLFEEPWELVETKQANGQVEIVTEFDAAKHPEALKQFPHHFVVRMSFKLEGSTLHKTASVINKSDSAFPWGLGYHTTFNFPFRPGDPVENCTFTLTANRQWTLNERFLPTGEIVDIGYRQALNEGLDLSAYSLDDVFLSSVVDGGMKNETVLHDRNVGIKLVYCCDDSFKHWVVYNDDGKQGYVCPEPYTWVTNAPNLPMDAELTGVQILQPGEEKQAYSTILVSYE</sequence>
<dbReference type="InterPro" id="IPR014718">
    <property type="entry name" value="GH-type_carb-bd"/>
</dbReference>
<keyword evidence="2" id="KW-1185">Reference proteome</keyword>
<name>A0ABV6JFS8_9BACL</name>
<dbReference type="PANTHER" id="PTHR10091:SF0">
    <property type="entry name" value="GALACTOSE MUTAROTASE"/>
    <property type="match status" value="1"/>
</dbReference>
<dbReference type="InterPro" id="IPR011013">
    <property type="entry name" value="Gal_mutarotase_sf_dom"/>
</dbReference>
<dbReference type="RefSeq" id="WP_204815939.1">
    <property type="nucleotide sequence ID" value="NZ_JANHOF010000001.1"/>
</dbReference>
<gene>
    <name evidence="1" type="ORF">ACFFJ8_25840</name>
</gene>
<dbReference type="EMBL" id="JBHLVF010000041">
    <property type="protein sequence ID" value="MFC0394771.1"/>
    <property type="molecule type" value="Genomic_DNA"/>
</dbReference>
<dbReference type="PANTHER" id="PTHR10091">
    <property type="entry name" value="ALDOSE-1-EPIMERASE"/>
    <property type="match status" value="1"/>
</dbReference>
<comment type="caution">
    <text evidence="1">The sequence shown here is derived from an EMBL/GenBank/DDBJ whole genome shotgun (WGS) entry which is preliminary data.</text>
</comment>
<reference evidence="1 2" key="1">
    <citation type="submission" date="2024-09" db="EMBL/GenBank/DDBJ databases">
        <authorList>
            <person name="Sun Q."/>
            <person name="Mori K."/>
        </authorList>
    </citation>
    <scope>NUCLEOTIDE SEQUENCE [LARGE SCALE GENOMIC DNA]</scope>
    <source>
        <strain evidence="1 2">CCM 4839</strain>
    </source>
</reference>
<organism evidence="1 2">
    <name type="scientific">Paenibacillus mendelii</name>
    <dbReference type="NCBI Taxonomy" id="206163"/>
    <lineage>
        <taxon>Bacteria</taxon>
        <taxon>Bacillati</taxon>
        <taxon>Bacillota</taxon>
        <taxon>Bacilli</taxon>
        <taxon>Bacillales</taxon>
        <taxon>Paenibacillaceae</taxon>
        <taxon>Paenibacillus</taxon>
    </lineage>
</organism>
<dbReference type="SUPFAM" id="SSF74650">
    <property type="entry name" value="Galactose mutarotase-like"/>
    <property type="match status" value="1"/>
</dbReference>
<evidence type="ECO:0000313" key="2">
    <source>
        <dbReference type="Proteomes" id="UP001589818"/>
    </source>
</evidence>
<evidence type="ECO:0000313" key="1">
    <source>
        <dbReference type="EMBL" id="MFC0394771.1"/>
    </source>
</evidence>
<dbReference type="Pfam" id="PF01263">
    <property type="entry name" value="Aldose_epim"/>
    <property type="match status" value="1"/>
</dbReference>
<accession>A0ABV6JFS8</accession>
<dbReference type="CDD" id="cd01081">
    <property type="entry name" value="Aldose_epim"/>
    <property type="match status" value="1"/>
</dbReference>
<proteinExistence type="predicted"/>
<dbReference type="Gene3D" id="2.70.98.10">
    <property type="match status" value="1"/>
</dbReference>
<dbReference type="Proteomes" id="UP001589818">
    <property type="component" value="Unassembled WGS sequence"/>
</dbReference>
<dbReference type="InterPro" id="IPR008183">
    <property type="entry name" value="Aldose_1/G6P_1-epimerase"/>
</dbReference>
<protein>
    <submittedName>
        <fullName evidence="1">Aldose 1-epimerase</fullName>
    </submittedName>
</protein>